<dbReference type="Proteomes" id="UP001500893">
    <property type="component" value="Unassembled WGS sequence"/>
</dbReference>
<gene>
    <name evidence="2" type="ORF">GCM10010521_36990</name>
</gene>
<organism evidence="2 3">
    <name type="scientific">Streptomyces rameus</name>
    <dbReference type="NCBI Taxonomy" id="68261"/>
    <lineage>
        <taxon>Bacteria</taxon>
        <taxon>Bacillati</taxon>
        <taxon>Actinomycetota</taxon>
        <taxon>Actinomycetes</taxon>
        <taxon>Kitasatosporales</taxon>
        <taxon>Streptomycetaceae</taxon>
        <taxon>Streptomyces</taxon>
    </lineage>
</organism>
<name>A0ABP6NK65_9ACTN</name>
<accession>A0ABP6NK65</accession>
<dbReference type="RefSeq" id="WP_345053020.1">
    <property type="nucleotide sequence ID" value="NZ_BAAAVM010000043.1"/>
</dbReference>
<feature type="region of interest" description="Disordered" evidence="1">
    <location>
        <begin position="63"/>
        <end position="92"/>
    </location>
</feature>
<keyword evidence="3" id="KW-1185">Reference proteome</keyword>
<protein>
    <recommendedName>
        <fullName evidence="4">FXSXX-COOH protein</fullName>
    </recommendedName>
</protein>
<sequence length="92" mass="9447">MGEPTTRGAGLGEDAAEAVFPPDLTDVDLRTLRAMDHPAVLAAVAGVLADPEGLRRVWYTTGGDDGIAPGGPERAFSAGPARRPLHGEDTVA</sequence>
<evidence type="ECO:0000256" key="1">
    <source>
        <dbReference type="SAM" id="MobiDB-lite"/>
    </source>
</evidence>
<evidence type="ECO:0000313" key="2">
    <source>
        <dbReference type="EMBL" id="GAA3146439.1"/>
    </source>
</evidence>
<evidence type="ECO:0008006" key="4">
    <source>
        <dbReference type="Google" id="ProtNLM"/>
    </source>
</evidence>
<comment type="caution">
    <text evidence="2">The sequence shown here is derived from an EMBL/GenBank/DDBJ whole genome shotgun (WGS) entry which is preliminary data.</text>
</comment>
<dbReference type="EMBL" id="BAAAVM010000043">
    <property type="protein sequence ID" value="GAA3146439.1"/>
    <property type="molecule type" value="Genomic_DNA"/>
</dbReference>
<evidence type="ECO:0000313" key="3">
    <source>
        <dbReference type="Proteomes" id="UP001500893"/>
    </source>
</evidence>
<reference evidence="3" key="1">
    <citation type="journal article" date="2019" name="Int. J. Syst. Evol. Microbiol.">
        <title>The Global Catalogue of Microorganisms (GCM) 10K type strain sequencing project: providing services to taxonomists for standard genome sequencing and annotation.</title>
        <authorList>
            <consortium name="The Broad Institute Genomics Platform"/>
            <consortium name="The Broad Institute Genome Sequencing Center for Infectious Disease"/>
            <person name="Wu L."/>
            <person name="Ma J."/>
        </authorList>
    </citation>
    <scope>NUCLEOTIDE SEQUENCE [LARGE SCALE GENOMIC DNA]</scope>
    <source>
        <strain evidence="3">JCM 11574</strain>
    </source>
</reference>
<proteinExistence type="predicted"/>